<evidence type="ECO:0000256" key="1">
    <source>
        <dbReference type="SAM" id="Phobius"/>
    </source>
</evidence>
<evidence type="ECO:0000313" key="3">
    <source>
        <dbReference type="EMBL" id="MEC1176928.1"/>
    </source>
</evidence>
<sequence length="450" mass="50150">MKKHSFYIWFLFIALSSLGIFLFIVPINTDSGIKVPIAMLANYLAGIVESYIQWFTLGVFIIAAVGSLIMKALPKQDNSHTLWDSLFRVNWFWTTMRVLAVIFATMYLFDFGPKQINSDDTAGILLDPADGLVTYMFVLFFFAGLLLPLLTDFGLLDFFGSMMGKVMRPLFKTPGRSSIDSLASFVGDGTIGVLLTSRQYEENNYTAREAATIATTFSVVSITFCLVVVETIRIEQYFLQFYGTVIVATIILAMIMPRIYPLNRKPDTFFNGKTPTGEREKVGEGYNVFSYGLKNALEKAEENKDLRKIFTSGSKNVLEMWFAITPIIMAFATIALVLAEFTSVFRILGMPFEPILSLLQIPEASEAAQTMIVGFADMLLPSVLGSGIESDMTRFFIATVSVTQLIYLSEVGGLILGTRLPLKLWDLFVIFLIRTLISIPLVAAAAHLIF</sequence>
<comment type="caution">
    <text evidence="3">The sequence shown here is derived from an EMBL/GenBank/DDBJ whole genome shotgun (WGS) entry which is preliminary data.</text>
</comment>
<feature type="transmembrane region" description="Helical" evidence="1">
    <location>
        <begin position="395"/>
        <end position="416"/>
    </location>
</feature>
<evidence type="ECO:0000259" key="2">
    <source>
        <dbReference type="Pfam" id="PF07670"/>
    </source>
</evidence>
<dbReference type="EMBL" id="JARSFG010000001">
    <property type="protein sequence ID" value="MEC1176928.1"/>
    <property type="molecule type" value="Genomic_DNA"/>
</dbReference>
<reference evidence="3 4" key="1">
    <citation type="submission" date="2023-03" db="EMBL/GenBank/DDBJ databases">
        <title>Bacillus Genome Sequencing.</title>
        <authorList>
            <person name="Dunlap C."/>
        </authorList>
    </citation>
    <scope>NUCLEOTIDE SEQUENCE [LARGE SCALE GENOMIC DNA]</scope>
    <source>
        <strain evidence="3 4">B-59205</strain>
    </source>
</reference>
<dbReference type="Proteomes" id="UP001344888">
    <property type="component" value="Unassembled WGS sequence"/>
</dbReference>
<keyword evidence="1" id="KW-0812">Transmembrane</keyword>
<feature type="transmembrane region" description="Helical" evidence="1">
    <location>
        <begin position="210"/>
        <end position="229"/>
    </location>
</feature>
<keyword evidence="1" id="KW-1133">Transmembrane helix</keyword>
<feature type="transmembrane region" description="Helical" evidence="1">
    <location>
        <begin position="7"/>
        <end position="27"/>
    </location>
</feature>
<keyword evidence="4" id="KW-1185">Reference proteome</keyword>
<feature type="transmembrane region" description="Helical" evidence="1">
    <location>
        <begin position="428"/>
        <end position="449"/>
    </location>
</feature>
<dbReference type="AlphaFoldDB" id="A0AAW9NQ27"/>
<organism evidence="3 4">
    <name type="scientific">Metasolibacillus meyeri</name>
    <dbReference type="NCBI Taxonomy" id="1071052"/>
    <lineage>
        <taxon>Bacteria</taxon>
        <taxon>Bacillati</taxon>
        <taxon>Bacillota</taxon>
        <taxon>Bacilli</taxon>
        <taxon>Bacillales</taxon>
        <taxon>Caryophanaceae</taxon>
        <taxon>Metasolibacillus</taxon>
    </lineage>
</organism>
<name>A0AAW9NQ27_9BACL</name>
<evidence type="ECO:0000313" key="4">
    <source>
        <dbReference type="Proteomes" id="UP001344888"/>
    </source>
</evidence>
<keyword evidence="1" id="KW-0472">Membrane</keyword>
<feature type="transmembrane region" description="Helical" evidence="1">
    <location>
        <begin position="241"/>
        <end position="260"/>
    </location>
</feature>
<accession>A0AAW9NQ27</accession>
<feature type="transmembrane region" description="Helical" evidence="1">
    <location>
        <begin position="51"/>
        <end position="70"/>
    </location>
</feature>
<protein>
    <submittedName>
        <fullName evidence="3">YjiH family protein</fullName>
    </submittedName>
</protein>
<dbReference type="RefSeq" id="WP_326121113.1">
    <property type="nucleotide sequence ID" value="NZ_JARSFG010000001.1"/>
</dbReference>
<feature type="transmembrane region" description="Helical" evidence="1">
    <location>
        <begin position="135"/>
        <end position="159"/>
    </location>
</feature>
<proteinExistence type="predicted"/>
<gene>
    <name evidence="3" type="ORF">P9B03_00300</name>
</gene>
<dbReference type="InterPro" id="IPR011642">
    <property type="entry name" value="Gate_dom"/>
</dbReference>
<feature type="transmembrane region" description="Helical" evidence="1">
    <location>
        <begin position="91"/>
        <end position="109"/>
    </location>
</feature>
<feature type="transmembrane region" description="Helical" evidence="1">
    <location>
        <begin position="320"/>
        <end position="341"/>
    </location>
</feature>
<dbReference type="Pfam" id="PF07670">
    <property type="entry name" value="Gate"/>
    <property type="match status" value="1"/>
</dbReference>
<feature type="domain" description="Nucleoside transporter/FeoB GTPase Gate" evidence="2">
    <location>
        <begin position="136"/>
        <end position="231"/>
    </location>
</feature>